<dbReference type="AlphaFoldDB" id="A0A6N8FEJ3"/>
<dbReference type="Proteomes" id="UP000439994">
    <property type="component" value="Unassembled WGS sequence"/>
</dbReference>
<dbReference type="RefSeq" id="WP_155695893.1">
    <property type="nucleotide sequence ID" value="NZ_WOCD01000003.1"/>
</dbReference>
<reference evidence="1 2" key="1">
    <citation type="submission" date="2019-11" db="EMBL/GenBank/DDBJ databases">
        <title>P. haliotis isolates from Z. marina roots.</title>
        <authorList>
            <person name="Cohen M."/>
            <person name="Jospin G."/>
            <person name="Eisen J.A."/>
            <person name="Coil D.A."/>
        </authorList>
    </citation>
    <scope>NUCLEOTIDE SEQUENCE [LARGE SCALE GENOMIC DNA]</scope>
    <source>
        <strain evidence="1 2">UCD-MCMsp1aY</strain>
    </source>
</reference>
<comment type="caution">
    <text evidence="1">The sequence shown here is derived from an EMBL/GenBank/DDBJ whole genome shotgun (WGS) entry which is preliminary data.</text>
</comment>
<evidence type="ECO:0000313" key="1">
    <source>
        <dbReference type="EMBL" id="MUH72741.1"/>
    </source>
</evidence>
<protein>
    <submittedName>
        <fullName evidence="1">Uncharacterized protein</fullName>
    </submittedName>
</protein>
<proteinExistence type="predicted"/>
<dbReference type="OrthoDB" id="5623789at2"/>
<accession>A0A6N8FEJ3</accession>
<evidence type="ECO:0000313" key="2">
    <source>
        <dbReference type="Proteomes" id="UP000439994"/>
    </source>
</evidence>
<dbReference type="EMBL" id="WOCD01000003">
    <property type="protein sequence ID" value="MUH72741.1"/>
    <property type="molecule type" value="Genomic_DNA"/>
</dbReference>
<gene>
    <name evidence="1" type="ORF">GNP35_09705</name>
</gene>
<sequence>MNKHTKMALYVAPILILGGYILSDMWVENQAAKDKVIVLQQQGPCDVIEQMCILESGDLQLNVYDKNGETYVNSTFALDAATLFTVDDNNIVTEYPLLQDNNAFYWKHKTTLNQQLTKAGDTQKLRVIAEIKGGKYISEFTTKKS</sequence>
<organism evidence="1 2">
    <name type="scientific">Psychrosphaera haliotis</name>
    <dbReference type="NCBI Taxonomy" id="555083"/>
    <lineage>
        <taxon>Bacteria</taxon>
        <taxon>Pseudomonadati</taxon>
        <taxon>Pseudomonadota</taxon>
        <taxon>Gammaproteobacteria</taxon>
        <taxon>Alteromonadales</taxon>
        <taxon>Pseudoalteromonadaceae</taxon>
        <taxon>Psychrosphaera</taxon>
    </lineage>
</organism>
<name>A0A6N8FEJ3_9GAMM</name>
<keyword evidence="2" id="KW-1185">Reference proteome</keyword>